<dbReference type="EMBL" id="CP065938">
    <property type="protein sequence ID" value="UWX05853.1"/>
    <property type="molecule type" value="Genomic_DNA"/>
</dbReference>
<dbReference type="InterPro" id="IPR012675">
    <property type="entry name" value="Beta-grasp_dom_sf"/>
</dbReference>
<reference evidence="1" key="1">
    <citation type="submission" date="2020-12" db="EMBL/GenBank/DDBJ databases">
        <title>Taurinivorans muris gen. nov., sp. nov., fundamental and realized metabolic niche of a ubiquitous sulfidogenic bacterium in the murine intestine.</title>
        <authorList>
            <person name="Ye H."/>
            <person name="Hanson B.T."/>
            <person name="Loy A."/>
        </authorList>
    </citation>
    <scope>NUCLEOTIDE SEQUENCE</scope>
    <source>
        <strain evidence="1">LT0009</strain>
    </source>
</reference>
<proteinExistence type="predicted"/>
<dbReference type="PANTHER" id="PTHR34472:SF1">
    <property type="entry name" value="SULFUR CARRIER PROTEIN THIS"/>
    <property type="match status" value="1"/>
</dbReference>
<dbReference type="NCBIfam" id="TIGR01683">
    <property type="entry name" value="thiS"/>
    <property type="match status" value="1"/>
</dbReference>
<evidence type="ECO:0000313" key="1">
    <source>
        <dbReference type="EMBL" id="UWX05853.1"/>
    </source>
</evidence>
<name>A0ABY5Y114_9BACT</name>
<gene>
    <name evidence="1" type="primary">thiS</name>
    <name evidence="1" type="ORF">JBF11_00545</name>
</gene>
<accession>A0ABY5Y114</accession>
<organism evidence="1 2">
    <name type="scientific">Taurinivorans muris</name>
    <dbReference type="NCBI Taxonomy" id="2787751"/>
    <lineage>
        <taxon>Bacteria</taxon>
        <taxon>Pseudomonadati</taxon>
        <taxon>Thermodesulfobacteriota</taxon>
        <taxon>Desulfovibrionia</taxon>
        <taxon>Desulfovibrionales</taxon>
        <taxon>Desulfovibrionaceae</taxon>
        <taxon>Taurinivorans</taxon>
    </lineage>
</organism>
<dbReference type="CDD" id="cd00565">
    <property type="entry name" value="Ubl_ThiS"/>
    <property type="match status" value="1"/>
</dbReference>
<sequence>MKVNGKFVRLAKPLSLQEYLEREKYVAAHVAVERNGHIVPRADFARTMLGDEDCLEIVAFVGGG</sequence>
<dbReference type="Pfam" id="PF02597">
    <property type="entry name" value="ThiS"/>
    <property type="match status" value="1"/>
</dbReference>
<protein>
    <submittedName>
        <fullName evidence="1">Sulfur carrier protein ThiS</fullName>
    </submittedName>
</protein>
<dbReference type="InterPro" id="IPR016155">
    <property type="entry name" value="Mopterin_synth/thiamin_S_b"/>
</dbReference>
<dbReference type="SUPFAM" id="SSF54285">
    <property type="entry name" value="MoaD/ThiS"/>
    <property type="match status" value="1"/>
</dbReference>
<dbReference type="Proteomes" id="UP001058120">
    <property type="component" value="Chromosome"/>
</dbReference>
<evidence type="ECO:0000313" key="2">
    <source>
        <dbReference type="Proteomes" id="UP001058120"/>
    </source>
</evidence>
<dbReference type="InterPro" id="IPR010035">
    <property type="entry name" value="Thi_S"/>
</dbReference>
<dbReference type="RefSeq" id="WP_334315444.1">
    <property type="nucleotide sequence ID" value="NZ_CP065938.1"/>
</dbReference>
<keyword evidence="2" id="KW-1185">Reference proteome</keyword>
<dbReference type="InterPro" id="IPR003749">
    <property type="entry name" value="ThiS/MoaD-like"/>
</dbReference>
<dbReference type="Gene3D" id="3.10.20.30">
    <property type="match status" value="1"/>
</dbReference>
<dbReference type="PANTHER" id="PTHR34472">
    <property type="entry name" value="SULFUR CARRIER PROTEIN THIS"/>
    <property type="match status" value="1"/>
</dbReference>